<dbReference type="Gene3D" id="3.30.70.100">
    <property type="match status" value="1"/>
</dbReference>
<protein>
    <submittedName>
        <fullName evidence="2">Antibiotic biosynthesis monooxygenase</fullName>
    </submittedName>
</protein>
<keyword evidence="2" id="KW-0503">Monooxygenase</keyword>
<feature type="domain" description="ABM" evidence="1">
    <location>
        <begin position="5"/>
        <end position="93"/>
    </location>
</feature>
<proteinExistence type="predicted"/>
<dbReference type="EMBL" id="SORZ01000002">
    <property type="protein sequence ID" value="TPW34016.1"/>
    <property type="molecule type" value="Genomic_DNA"/>
</dbReference>
<dbReference type="InterPro" id="IPR007138">
    <property type="entry name" value="ABM_dom"/>
</dbReference>
<evidence type="ECO:0000313" key="2">
    <source>
        <dbReference type="EMBL" id="TPW34016.1"/>
    </source>
</evidence>
<dbReference type="InterPro" id="IPR050744">
    <property type="entry name" value="AI-2_Isomerase_LsrG"/>
</dbReference>
<dbReference type="PROSITE" id="PS51725">
    <property type="entry name" value="ABM"/>
    <property type="match status" value="1"/>
</dbReference>
<organism evidence="2 3">
    <name type="scientific">Oecophyllibacter saccharovorans</name>
    <dbReference type="NCBI Taxonomy" id="2558360"/>
    <lineage>
        <taxon>Bacteria</taxon>
        <taxon>Pseudomonadati</taxon>
        <taxon>Pseudomonadota</taxon>
        <taxon>Alphaproteobacteria</taxon>
        <taxon>Acetobacterales</taxon>
        <taxon>Acetobacteraceae</taxon>
        <taxon>Oecophyllibacter</taxon>
    </lineage>
</organism>
<keyword evidence="3" id="KW-1185">Reference proteome</keyword>
<keyword evidence="2" id="KW-0560">Oxidoreductase</keyword>
<evidence type="ECO:0000313" key="3">
    <source>
        <dbReference type="Proteomes" id="UP000315037"/>
    </source>
</evidence>
<dbReference type="Pfam" id="PF03992">
    <property type="entry name" value="ABM"/>
    <property type="match status" value="1"/>
</dbReference>
<dbReference type="RefSeq" id="WP_165600703.1">
    <property type="nucleotide sequence ID" value="NZ_SORZ01000002.1"/>
</dbReference>
<dbReference type="PANTHER" id="PTHR33336">
    <property type="entry name" value="QUINOL MONOOXYGENASE YGIN-RELATED"/>
    <property type="match status" value="1"/>
</dbReference>
<comment type="caution">
    <text evidence="2">The sequence shown here is derived from an EMBL/GenBank/DDBJ whole genome shotgun (WGS) entry which is preliminary data.</text>
</comment>
<evidence type="ECO:0000259" key="1">
    <source>
        <dbReference type="PROSITE" id="PS51725"/>
    </source>
</evidence>
<gene>
    <name evidence="2" type="ORF">E3202_05500</name>
</gene>
<dbReference type="AlphaFoldDB" id="A0A506UL05"/>
<dbReference type="SUPFAM" id="SSF54909">
    <property type="entry name" value="Dimeric alpha+beta barrel"/>
    <property type="match status" value="1"/>
</dbReference>
<sequence>MSEAVHIIASIIVPAAASSEAAEACRRCIGPSRREEACRRYEIARDLEQPGHFVADEIWATPAAFEAHLASPHFQALAAALQKLGAELNIQKVQPLEPLV</sequence>
<accession>A0A506UL05</accession>
<name>A0A506UL05_9PROT</name>
<dbReference type="InterPro" id="IPR011008">
    <property type="entry name" value="Dimeric_a/b-barrel"/>
</dbReference>
<dbReference type="Proteomes" id="UP000315037">
    <property type="component" value="Unassembled WGS sequence"/>
</dbReference>
<dbReference type="GO" id="GO:0004497">
    <property type="term" value="F:monooxygenase activity"/>
    <property type="evidence" value="ECO:0007669"/>
    <property type="project" value="UniProtKB-KW"/>
</dbReference>
<reference evidence="2 3" key="1">
    <citation type="submission" date="2019-03" db="EMBL/GenBank/DDBJ databases">
        <title>The complete genome sequence of Neokomagataea sp. Jb2 NBRC113641.</title>
        <authorList>
            <person name="Chua K.-O."/>
            <person name="Chan K.-G."/>
            <person name="See-Too W.-S."/>
        </authorList>
    </citation>
    <scope>NUCLEOTIDE SEQUENCE [LARGE SCALE GENOMIC DNA]</scope>
    <source>
        <strain evidence="2 3">Jb2</strain>
    </source>
</reference>
<dbReference type="PANTHER" id="PTHR33336:SF15">
    <property type="entry name" value="ABM DOMAIN-CONTAINING PROTEIN"/>
    <property type="match status" value="1"/>
</dbReference>